<evidence type="ECO:0000256" key="1">
    <source>
        <dbReference type="ARBA" id="ARBA00006594"/>
    </source>
</evidence>
<organism evidence="4 5">
    <name type="scientific">Shinella sumterensis</name>
    <dbReference type="NCBI Taxonomy" id="1967501"/>
    <lineage>
        <taxon>Bacteria</taxon>
        <taxon>Pseudomonadati</taxon>
        <taxon>Pseudomonadota</taxon>
        <taxon>Alphaproteobacteria</taxon>
        <taxon>Hyphomicrobiales</taxon>
        <taxon>Rhizobiaceae</taxon>
        <taxon>Shinella</taxon>
    </lineage>
</organism>
<keyword evidence="4" id="KW-0808">Transferase</keyword>
<dbReference type="Gene3D" id="3.40.50.150">
    <property type="entry name" value="Vaccinia Virus protein VP39"/>
    <property type="match status" value="1"/>
</dbReference>
<dbReference type="GO" id="GO:0032259">
    <property type="term" value="P:methylation"/>
    <property type="evidence" value="ECO:0007669"/>
    <property type="project" value="UniProtKB-KW"/>
</dbReference>
<proteinExistence type="inferred from homology"/>
<dbReference type="EMBL" id="CP132309">
    <property type="protein sequence ID" value="WLS01422.1"/>
    <property type="molecule type" value="Genomic_DNA"/>
</dbReference>
<reference evidence="4 5" key="1">
    <citation type="submission" date="2023-08" db="EMBL/GenBank/DDBJ databases">
        <title>Pathogen: clinical or host-associated sample.</title>
        <authorList>
            <person name="Hergert J."/>
            <person name="Casey R."/>
            <person name="Wagner J."/>
            <person name="Young E.L."/>
            <person name="Oakeson K.F."/>
        </authorList>
    </citation>
    <scope>NUCLEOTIDE SEQUENCE [LARGE SCALE GENOMIC DNA]</scope>
    <source>
        <strain evidence="4 5">1760953</strain>
        <plasmid evidence="4 5">unnamed7</plasmid>
    </source>
</reference>
<evidence type="ECO:0000313" key="5">
    <source>
        <dbReference type="Proteomes" id="UP001234585"/>
    </source>
</evidence>
<dbReference type="RefSeq" id="WP_306041908.1">
    <property type="nucleotide sequence ID" value="NZ_CP132309.1"/>
</dbReference>
<protein>
    <submittedName>
        <fullName evidence="4">N-6 DNA methylase</fullName>
    </submittedName>
</protein>
<accession>A0AA50CU49</accession>
<dbReference type="InterPro" id="IPR003356">
    <property type="entry name" value="DNA_methylase_A-5"/>
</dbReference>
<evidence type="ECO:0000259" key="3">
    <source>
        <dbReference type="Pfam" id="PF02384"/>
    </source>
</evidence>
<dbReference type="Pfam" id="PF02384">
    <property type="entry name" value="N6_Mtase"/>
    <property type="match status" value="1"/>
</dbReference>
<gene>
    <name evidence="4" type="ORF">Q9313_28330</name>
</gene>
<dbReference type="GO" id="GO:0003677">
    <property type="term" value="F:DNA binding"/>
    <property type="evidence" value="ECO:0007669"/>
    <property type="project" value="InterPro"/>
</dbReference>
<keyword evidence="4" id="KW-0614">Plasmid</keyword>
<dbReference type="InterPro" id="IPR029063">
    <property type="entry name" value="SAM-dependent_MTases_sf"/>
</dbReference>
<dbReference type="Proteomes" id="UP001234585">
    <property type="component" value="Plasmid unnamed7"/>
</dbReference>
<dbReference type="GO" id="GO:0008170">
    <property type="term" value="F:N-methyltransferase activity"/>
    <property type="evidence" value="ECO:0007669"/>
    <property type="project" value="InterPro"/>
</dbReference>
<keyword evidence="4" id="KW-0489">Methyltransferase</keyword>
<evidence type="ECO:0000256" key="2">
    <source>
        <dbReference type="SAM" id="MobiDB-lite"/>
    </source>
</evidence>
<dbReference type="SUPFAM" id="SSF53335">
    <property type="entry name" value="S-adenosyl-L-methionine-dependent methyltransferases"/>
    <property type="match status" value="1"/>
</dbReference>
<name>A0AA50CU49_9HYPH</name>
<feature type="domain" description="DNA methylase adenine-specific" evidence="3">
    <location>
        <begin position="143"/>
        <end position="252"/>
    </location>
</feature>
<evidence type="ECO:0000313" key="4">
    <source>
        <dbReference type="EMBL" id="WLS01422.1"/>
    </source>
</evidence>
<geneLocation type="plasmid" evidence="4 5">
    <name>unnamed7</name>
</geneLocation>
<dbReference type="PRINTS" id="PR00507">
    <property type="entry name" value="N12N6MTFRASE"/>
</dbReference>
<comment type="similarity">
    <text evidence="1">Belongs to the N(4)/N(6)-methyltransferase family.</text>
</comment>
<sequence>MQAVPREACFPLPTHHSRGPGRQERCPAFAGRERRFADQSSFWAIFMNNPRLKSIVKLFETCRYSHDLYTVFSDWCECVAISLSNPIDLVHFDKREARYLEIARKYDRPTMATFTQIMGEVTMAMEDRPQDILGATFHALELHNKAKGQFFTPYTVCQLMARMLAGSQEDMRASIEKRGFMLAMEPAAGSGAMIVALAEAIREAGFNYQQLLHVTAVDIDRRAVHMAYIQFSLLHIPAIVLVGDSLAMRFHEEWHTLAHIMGGWNAKLREAQREGKGAAPTLTPAVPGNDSLQPAQPHAVKSESTSFGVEKTGQLRLF</sequence>
<keyword evidence="5" id="KW-1185">Reference proteome</keyword>
<feature type="region of interest" description="Disordered" evidence="2">
    <location>
        <begin position="273"/>
        <end position="307"/>
    </location>
</feature>
<dbReference type="AlphaFoldDB" id="A0AA50CU49"/>